<dbReference type="EMBL" id="LR797536">
    <property type="protein sequence ID" value="CAB4223334.1"/>
    <property type="molecule type" value="Genomic_DNA"/>
</dbReference>
<dbReference type="InterPro" id="IPR022344">
    <property type="entry name" value="GTA_major-tail"/>
</dbReference>
<dbReference type="EMBL" id="LR797367">
    <property type="protein sequence ID" value="CAB4210823.1"/>
    <property type="molecule type" value="Genomic_DNA"/>
</dbReference>
<dbReference type="Pfam" id="PF06199">
    <property type="entry name" value="Phage_tail_2"/>
    <property type="match status" value="1"/>
</dbReference>
<evidence type="ECO:0000313" key="3">
    <source>
        <dbReference type="EMBL" id="CAB4223334.1"/>
    </source>
</evidence>
<proteinExistence type="predicted"/>
<name>A0A6J5Q4Z5_9CAUD</name>
<evidence type="ECO:0000313" key="2">
    <source>
        <dbReference type="EMBL" id="CAB4210823.1"/>
    </source>
</evidence>
<dbReference type="PRINTS" id="PR01996">
    <property type="entry name" value="MTP1FAMILY"/>
</dbReference>
<gene>
    <name evidence="2" type="ORF">UFOVP1425_44</name>
    <name evidence="3" type="ORF">UFOVP1672_22</name>
    <name evidence="1" type="ORF">UFOVP988_44</name>
</gene>
<organism evidence="1">
    <name type="scientific">uncultured Caudovirales phage</name>
    <dbReference type="NCBI Taxonomy" id="2100421"/>
    <lineage>
        <taxon>Viruses</taxon>
        <taxon>Duplodnaviria</taxon>
        <taxon>Heunggongvirae</taxon>
        <taxon>Uroviricota</taxon>
        <taxon>Caudoviricetes</taxon>
        <taxon>Peduoviridae</taxon>
        <taxon>Maltschvirus</taxon>
        <taxon>Maltschvirus maltsch</taxon>
    </lineage>
</organism>
<dbReference type="EMBL" id="LR796943">
    <property type="protein sequence ID" value="CAB4176561.1"/>
    <property type="molecule type" value="Genomic_DNA"/>
</dbReference>
<sequence length="131" mass="13260">MAAQLGRSLLLKAGTGTGAVTIASLRSNAFTVNGETVDVTNKDSAGYRELLGSAGVVSASLSASGLLAGGTFDSMLLGRVTTRSLDLYTVTFGTNTIAGTFQTTSYKAAGEYNGAQTYDLSLESSGSLTVA</sequence>
<protein>
    <submittedName>
        <fullName evidence="1">COG5437 Predicted secreted protein</fullName>
    </submittedName>
</protein>
<reference evidence="1" key="1">
    <citation type="submission" date="2020-05" db="EMBL/GenBank/DDBJ databases">
        <authorList>
            <person name="Chiriac C."/>
            <person name="Salcher M."/>
            <person name="Ghai R."/>
            <person name="Kavagutti S V."/>
        </authorList>
    </citation>
    <scope>NUCLEOTIDE SEQUENCE</scope>
</reference>
<accession>A0A6J5Q4Z5</accession>
<evidence type="ECO:0000313" key="1">
    <source>
        <dbReference type="EMBL" id="CAB4176561.1"/>
    </source>
</evidence>
<dbReference type="InterPro" id="IPR011855">
    <property type="entry name" value="Phgtail_TP901_1"/>
</dbReference>